<dbReference type="Proteomes" id="UP001275084">
    <property type="component" value="Unassembled WGS sequence"/>
</dbReference>
<dbReference type="PROSITE" id="PS51257">
    <property type="entry name" value="PROKAR_LIPOPROTEIN"/>
    <property type="match status" value="1"/>
</dbReference>
<comment type="caution">
    <text evidence="2">The sequence shown here is derived from an EMBL/GenBank/DDBJ whole genome shotgun (WGS) entry which is preliminary data.</text>
</comment>
<feature type="chain" id="PRO_5042571638" evidence="1">
    <location>
        <begin position="21"/>
        <end position="118"/>
    </location>
</feature>
<dbReference type="EMBL" id="JAUIQD010000007">
    <property type="protein sequence ID" value="KAK3343430.1"/>
    <property type="molecule type" value="Genomic_DNA"/>
</dbReference>
<keyword evidence="3" id="KW-1185">Reference proteome</keyword>
<keyword evidence="1" id="KW-0732">Signal</keyword>
<evidence type="ECO:0000256" key="1">
    <source>
        <dbReference type="SAM" id="SignalP"/>
    </source>
</evidence>
<protein>
    <submittedName>
        <fullName evidence="2">Uncharacterized protein</fullName>
    </submittedName>
</protein>
<name>A0AAJ0H7W3_9PEZI</name>
<reference evidence="2" key="2">
    <citation type="submission" date="2023-06" db="EMBL/GenBank/DDBJ databases">
        <authorList>
            <consortium name="Lawrence Berkeley National Laboratory"/>
            <person name="Haridas S."/>
            <person name="Hensen N."/>
            <person name="Bonometti L."/>
            <person name="Westerberg I."/>
            <person name="Brannstrom I.O."/>
            <person name="Guillou S."/>
            <person name="Cros-Aarteil S."/>
            <person name="Calhoun S."/>
            <person name="Kuo A."/>
            <person name="Mondo S."/>
            <person name="Pangilinan J."/>
            <person name="Riley R."/>
            <person name="Labutti K."/>
            <person name="Andreopoulos B."/>
            <person name="Lipzen A."/>
            <person name="Chen C."/>
            <person name="Yanf M."/>
            <person name="Daum C."/>
            <person name="Ng V."/>
            <person name="Clum A."/>
            <person name="Steindorff A."/>
            <person name="Ohm R."/>
            <person name="Martin F."/>
            <person name="Silar P."/>
            <person name="Natvig D."/>
            <person name="Lalanne C."/>
            <person name="Gautier V."/>
            <person name="Ament-Velasquez S.L."/>
            <person name="Kruys A."/>
            <person name="Hutchinson M.I."/>
            <person name="Powell A.J."/>
            <person name="Barry K."/>
            <person name="Miller A.N."/>
            <person name="Grigoriev I.V."/>
            <person name="Debuchy R."/>
            <person name="Gladieux P."/>
            <person name="Thoren M.H."/>
            <person name="Johannesson H."/>
        </authorList>
    </citation>
    <scope>NUCLEOTIDE SEQUENCE</scope>
    <source>
        <strain evidence="2">CBS 955.72</strain>
    </source>
</reference>
<feature type="signal peptide" evidence="1">
    <location>
        <begin position="1"/>
        <end position="20"/>
    </location>
</feature>
<sequence>MRFASLAAPWLFLAVACGHSLPPVKRQTRDFAWALVGYAEPDCKGAVVANWRGSNSVPTCIPITATQSIAGGSGDGTSVNLWEDETCAAPSSALGVGGQDANGYPCYNVVVRSFTVDK</sequence>
<evidence type="ECO:0000313" key="3">
    <source>
        <dbReference type="Proteomes" id="UP001275084"/>
    </source>
</evidence>
<accession>A0AAJ0H7W3</accession>
<organism evidence="2 3">
    <name type="scientific">Lasiosphaeria hispida</name>
    <dbReference type="NCBI Taxonomy" id="260671"/>
    <lineage>
        <taxon>Eukaryota</taxon>
        <taxon>Fungi</taxon>
        <taxon>Dikarya</taxon>
        <taxon>Ascomycota</taxon>
        <taxon>Pezizomycotina</taxon>
        <taxon>Sordariomycetes</taxon>
        <taxon>Sordariomycetidae</taxon>
        <taxon>Sordariales</taxon>
        <taxon>Lasiosphaeriaceae</taxon>
        <taxon>Lasiosphaeria</taxon>
    </lineage>
</organism>
<proteinExistence type="predicted"/>
<evidence type="ECO:0000313" key="2">
    <source>
        <dbReference type="EMBL" id="KAK3343430.1"/>
    </source>
</evidence>
<gene>
    <name evidence="2" type="ORF">B0T25DRAFT_614463</name>
</gene>
<dbReference type="AlphaFoldDB" id="A0AAJ0H7W3"/>
<reference evidence="2" key="1">
    <citation type="journal article" date="2023" name="Mol. Phylogenet. Evol.">
        <title>Genome-scale phylogeny and comparative genomics of the fungal order Sordariales.</title>
        <authorList>
            <person name="Hensen N."/>
            <person name="Bonometti L."/>
            <person name="Westerberg I."/>
            <person name="Brannstrom I.O."/>
            <person name="Guillou S."/>
            <person name="Cros-Aarteil S."/>
            <person name="Calhoun S."/>
            <person name="Haridas S."/>
            <person name="Kuo A."/>
            <person name="Mondo S."/>
            <person name="Pangilinan J."/>
            <person name="Riley R."/>
            <person name="LaButti K."/>
            <person name="Andreopoulos B."/>
            <person name="Lipzen A."/>
            <person name="Chen C."/>
            <person name="Yan M."/>
            <person name="Daum C."/>
            <person name="Ng V."/>
            <person name="Clum A."/>
            <person name="Steindorff A."/>
            <person name="Ohm R.A."/>
            <person name="Martin F."/>
            <person name="Silar P."/>
            <person name="Natvig D.O."/>
            <person name="Lalanne C."/>
            <person name="Gautier V."/>
            <person name="Ament-Velasquez S.L."/>
            <person name="Kruys A."/>
            <person name="Hutchinson M.I."/>
            <person name="Powell A.J."/>
            <person name="Barry K."/>
            <person name="Miller A.N."/>
            <person name="Grigoriev I.V."/>
            <person name="Debuchy R."/>
            <person name="Gladieux P."/>
            <person name="Hiltunen Thoren M."/>
            <person name="Johannesson H."/>
        </authorList>
    </citation>
    <scope>NUCLEOTIDE SEQUENCE</scope>
    <source>
        <strain evidence="2">CBS 955.72</strain>
    </source>
</reference>